<dbReference type="Pfam" id="PF00498">
    <property type="entry name" value="FHA"/>
    <property type="match status" value="1"/>
</dbReference>
<dbReference type="InterPro" id="IPR000253">
    <property type="entry name" value="FHA_dom"/>
</dbReference>
<dbReference type="SUPFAM" id="SSF49879">
    <property type="entry name" value="SMAD/FHA domain"/>
    <property type="match status" value="1"/>
</dbReference>
<gene>
    <name evidence="3" type="ORF">EV193_107120</name>
</gene>
<organism evidence="3 4">
    <name type="scientific">Herbihabitans rhizosphaerae</name>
    <dbReference type="NCBI Taxonomy" id="1872711"/>
    <lineage>
        <taxon>Bacteria</taxon>
        <taxon>Bacillati</taxon>
        <taxon>Actinomycetota</taxon>
        <taxon>Actinomycetes</taxon>
        <taxon>Pseudonocardiales</taxon>
        <taxon>Pseudonocardiaceae</taxon>
        <taxon>Herbihabitans</taxon>
    </lineage>
</organism>
<evidence type="ECO:0000313" key="4">
    <source>
        <dbReference type="Proteomes" id="UP000294257"/>
    </source>
</evidence>
<dbReference type="CDD" id="cd00060">
    <property type="entry name" value="FHA"/>
    <property type="match status" value="1"/>
</dbReference>
<reference evidence="3 4" key="1">
    <citation type="submission" date="2019-02" db="EMBL/GenBank/DDBJ databases">
        <title>Genomic Encyclopedia of Type Strains, Phase IV (KMG-IV): sequencing the most valuable type-strain genomes for metagenomic binning, comparative biology and taxonomic classification.</title>
        <authorList>
            <person name="Goeker M."/>
        </authorList>
    </citation>
    <scope>NUCLEOTIDE SEQUENCE [LARGE SCALE GENOMIC DNA]</scope>
    <source>
        <strain evidence="3 4">DSM 101727</strain>
    </source>
</reference>
<comment type="caution">
    <text evidence="3">The sequence shown here is derived from an EMBL/GenBank/DDBJ whole genome shotgun (WGS) entry which is preliminary data.</text>
</comment>
<feature type="domain" description="FHA" evidence="2">
    <location>
        <begin position="44"/>
        <end position="95"/>
    </location>
</feature>
<accession>A0A4Q7KIS4</accession>
<sequence>MTELPPWHDSLAFGAPQEGGEEGTIFVLSLLGGYTVRAREGRTVLFGRKRDDVHVPVGVDDERVSRQHGELTYRRGLWWLSNNGKRPIRVRDSRRLTPDEDPVPLEPGYTPVYVQGSRREHLLEVYVCGERDRQPAARPDVTTVSGRTWTLSDTERLVLVLLGRRYLMHEKYPQPLTWQGTADLLAEIHPQDKWDARKVERLVTKVRERLSAAGVEGLTREEHGEPVGNALNDRLISVLVDSTSIVPRDLALLAARLDPT</sequence>
<dbReference type="InterPro" id="IPR008984">
    <property type="entry name" value="SMAD_FHA_dom_sf"/>
</dbReference>
<keyword evidence="1" id="KW-0597">Phosphoprotein</keyword>
<evidence type="ECO:0000256" key="1">
    <source>
        <dbReference type="ARBA" id="ARBA00022553"/>
    </source>
</evidence>
<evidence type="ECO:0000259" key="2">
    <source>
        <dbReference type="PROSITE" id="PS50006"/>
    </source>
</evidence>
<name>A0A4Q7KIS4_9PSEU</name>
<evidence type="ECO:0000313" key="3">
    <source>
        <dbReference type="EMBL" id="RZS36439.1"/>
    </source>
</evidence>
<dbReference type="EMBL" id="SGWQ01000007">
    <property type="protein sequence ID" value="RZS36439.1"/>
    <property type="molecule type" value="Genomic_DNA"/>
</dbReference>
<dbReference type="AlphaFoldDB" id="A0A4Q7KIS4"/>
<dbReference type="Proteomes" id="UP000294257">
    <property type="component" value="Unassembled WGS sequence"/>
</dbReference>
<keyword evidence="4" id="KW-1185">Reference proteome</keyword>
<dbReference type="PROSITE" id="PS50006">
    <property type="entry name" value="FHA_DOMAIN"/>
    <property type="match status" value="1"/>
</dbReference>
<dbReference type="RefSeq" id="WP_242613547.1">
    <property type="nucleotide sequence ID" value="NZ_SGWQ01000007.1"/>
</dbReference>
<proteinExistence type="predicted"/>
<dbReference type="Gene3D" id="2.60.200.20">
    <property type="match status" value="1"/>
</dbReference>
<protein>
    <recommendedName>
        <fullName evidence="2">FHA domain-containing protein</fullName>
    </recommendedName>
</protein>